<dbReference type="EMBL" id="BSYO01000004">
    <property type="protein sequence ID" value="GMH03282.1"/>
    <property type="molecule type" value="Genomic_DNA"/>
</dbReference>
<accession>A0AAD3XG45</accession>
<comment type="caution">
    <text evidence="2">The sequence shown here is derived from an EMBL/GenBank/DDBJ whole genome shotgun (WGS) entry which is preliminary data.</text>
</comment>
<feature type="region of interest" description="Disordered" evidence="1">
    <location>
        <begin position="101"/>
        <end position="151"/>
    </location>
</feature>
<dbReference type="Proteomes" id="UP001279734">
    <property type="component" value="Unassembled WGS sequence"/>
</dbReference>
<dbReference type="AlphaFoldDB" id="A0AAD3XG45"/>
<proteinExistence type="predicted"/>
<evidence type="ECO:0000313" key="3">
    <source>
        <dbReference type="Proteomes" id="UP001279734"/>
    </source>
</evidence>
<name>A0AAD3XG45_NEPGR</name>
<sequence>MDAAKFHSYADCTLSASKKASTQREKSRTRRFTSSSAHTENFVHTPAELIHGKGVLLNPPISLSSSFPQSLPILHPFRQQQRPLQTPLFLLPASRTFHSLPFTRGRSSHSLSPTNRNQTPKKSKACSSKQLNSNSVRKMNPNPNPKMEPETPKSILESCLTAASTQRVGTDPGYLSKALFVDCNEEDEVEKFSGLVLGLSPPPSSLPLPQFPLRRRLSCTVEAAGGGGFDASATDDLCRLLRLR</sequence>
<protein>
    <submittedName>
        <fullName evidence="2">Uncharacterized protein</fullName>
    </submittedName>
</protein>
<evidence type="ECO:0000256" key="1">
    <source>
        <dbReference type="SAM" id="MobiDB-lite"/>
    </source>
</evidence>
<evidence type="ECO:0000313" key="2">
    <source>
        <dbReference type="EMBL" id="GMH03282.1"/>
    </source>
</evidence>
<reference evidence="2" key="1">
    <citation type="submission" date="2023-05" db="EMBL/GenBank/DDBJ databases">
        <title>Nepenthes gracilis genome sequencing.</title>
        <authorList>
            <person name="Fukushima K."/>
        </authorList>
    </citation>
    <scope>NUCLEOTIDE SEQUENCE</scope>
    <source>
        <strain evidence="2">SING2019-196</strain>
    </source>
</reference>
<feature type="compositionally biased region" description="Polar residues" evidence="1">
    <location>
        <begin position="125"/>
        <end position="137"/>
    </location>
</feature>
<dbReference type="PANTHER" id="PTHR33670">
    <property type="entry name" value="SPLICING FACTOR, PROLINE- AND GLUTAMINE-RICH-LIKE"/>
    <property type="match status" value="1"/>
</dbReference>
<feature type="compositionally biased region" description="Polar residues" evidence="1">
    <location>
        <begin position="108"/>
        <end position="118"/>
    </location>
</feature>
<organism evidence="2 3">
    <name type="scientific">Nepenthes gracilis</name>
    <name type="common">Slender pitcher plant</name>
    <dbReference type="NCBI Taxonomy" id="150966"/>
    <lineage>
        <taxon>Eukaryota</taxon>
        <taxon>Viridiplantae</taxon>
        <taxon>Streptophyta</taxon>
        <taxon>Embryophyta</taxon>
        <taxon>Tracheophyta</taxon>
        <taxon>Spermatophyta</taxon>
        <taxon>Magnoliopsida</taxon>
        <taxon>eudicotyledons</taxon>
        <taxon>Gunneridae</taxon>
        <taxon>Pentapetalae</taxon>
        <taxon>Caryophyllales</taxon>
        <taxon>Nepenthaceae</taxon>
        <taxon>Nepenthes</taxon>
    </lineage>
</organism>
<feature type="region of interest" description="Disordered" evidence="1">
    <location>
        <begin position="17"/>
        <end position="39"/>
    </location>
</feature>
<gene>
    <name evidence="2" type="ORF">Nepgr_005121</name>
</gene>
<keyword evidence="3" id="KW-1185">Reference proteome</keyword>
<dbReference type="PANTHER" id="PTHR33670:SF14">
    <property type="entry name" value="T20H2.15 PROTEIN"/>
    <property type="match status" value="1"/>
</dbReference>